<dbReference type="RefSeq" id="WP_095498680.1">
    <property type="nucleotide sequence ID" value="NZ_BSPO01000003.1"/>
</dbReference>
<evidence type="ECO:0000313" key="3">
    <source>
        <dbReference type="EMBL" id="GLS83643.1"/>
    </source>
</evidence>
<name>A0AA37WWL4_9GAMM</name>
<dbReference type="AlphaFoldDB" id="A0AA37WWL4"/>
<dbReference type="PROSITE" id="PS51257">
    <property type="entry name" value="PROKAR_LIPOPROTEIN"/>
    <property type="match status" value="1"/>
</dbReference>
<gene>
    <name evidence="3" type="ORF">GCM10007894_16200</name>
</gene>
<dbReference type="EMBL" id="BSPO01000003">
    <property type="protein sequence ID" value="GLS83643.1"/>
    <property type="molecule type" value="Genomic_DNA"/>
</dbReference>
<comment type="caution">
    <text evidence="3">The sequence shown here is derived from an EMBL/GenBank/DDBJ whole genome shotgun (WGS) entry which is preliminary data.</text>
</comment>
<feature type="domain" description="DUF4136" evidence="2">
    <location>
        <begin position="23"/>
        <end position="185"/>
    </location>
</feature>
<feature type="signal peptide" evidence="1">
    <location>
        <begin position="1"/>
        <end position="22"/>
    </location>
</feature>
<protein>
    <recommendedName>
        <fullName evidence="2">DUF4136 domain-containing protein</fullName>
    </recommendedName>
</protein>
<dbReference type="InterPro" id="IPR025411">
    <property type="entry name" value="DUF4136"/>
</dbReference>
<dbReference type="Proteomes" id="UP001157439">
    <property type="component" value="Unassembled WGS sequence"/>
</dbReference>
<dbReference type="Gene3D" id="3.30.160.670">
    <property type="match status" value="1"/>
</dbReference>
<sequence length="188" mass="21417">MRKLVVAAFALVLAACSTVTTEFDYNPEVDFSQYKTYAWVDNSSEDEQADAYHMEGLTDQRIRRAVDEQLSAKGFTKVAVEDADLMVNYLTKLEKKVNVDTFHSNYGYHPFYDPFWGYHGGPSRTETRVREYQQGTLILDLIDNESDKLVWRGALADTVKQKSTPAERETAINEAVTKILQSYPPEAK</sequence>
<feature type="chain" id="PRO_5041337367" description="DUF4136 domain-containing protein" evidence="1">
    <location>
        <begin position="23"/>
        <end position="188"/>
    </location>
</feature>
<dbReference type="Pfam" id="PF13590">
    <property type="entry name" value="DUF4136"/>
    <property type="match status" value="1"/>
</dbReference>
<keyword evidence="4" id="KW-1185">Reference proteome</keyword>
<keyword evidence="1" id="KW-0732">Signal</keyword>
<organism evidence="3 4">
    <name type="scientific">Paraferrimonas haliotis</name>
    <dbReference type="NCBI Taxonomy" id="2013866"/>
    <lineage>
        <taxon>Bacteria</taxon>
        <taxon>Pseudomonadati</taxon>
        <taxon>Pseudomonadota</taxon>
        <taxon>Gammaproteobacteria</taxon>
        <taxon>Alteromonadales</taxon>
        <taxon>Ferrimonadaceae</taxon>
        <taxon>Paraferrimonas</taxon>
    </lineage>
</organism>
<evidence type="ECO:0000313" key="4">
    <source>
        <dbReference type="Proteomes" id="UP001157439"/>
    </source>
</evidence>
<accession>A0AA37WWL4</accession>
<reference evidence="3 4" key="1">
    <citation type="journal article" date="2014" name="Int. J. Syst. Evol. Microbiol.">
        <title>Complete genome sequence of Corynebacterium casei LMG S-19264T (=DSM 44701T), isolated from a smear-ripened cheese.</title>
        <authorList>
            <consortium name="US DOE Joint Genome Institute (JGI-PGF)"/>
            <person name="Walter F."/>
            <person name="Albersmeier A."/>
            <person name="Kalinowski J."/>
            <person name="Ruckert C."/>
        </authorList>
    </citation>
    <scope>NUCLEOTIDE SEQUENCE [LARGE SCALE GENOMIC DNA]</scope>
    <source>
        <strain evidence="3 4">NBRC 112785</strain>
    </source>
</reference>
<evidence type="ECO:0000259" key="2">
    <source>
        <dbReference type="Pfam" id="PF13590"/>
    </source>
</evidence>
<evidence type="ECO:0000256" key="1">
    <source>
        <dbReference type="SAM" id="SignalP"/>
    </source>
</evidence>
<proteinExistence type="predicted"/>